<dbReference type="Proteomes" id="UP000053331">
    <property type="component" value="Unassembled WGS sequence"/>
</dbReference>
<feature type="transmembrane region" description="Helical" evidence="1">
    <location>
        <begin position="37"/>
        <end position="56"/>
    </location>
</feature>
<sequence>MTVDVTRGGLLVTLAIVGVIVYELRTVLDFVGIELPLIPYMAGVFILAGLAVWFVTLKGGWRTEPDGDEPA</sequence>
<dbReference type="RefSeq" id="WP_050026737.1">
    <property type="nucleotide sequence ID" value="NZ_JNFH02000099.1"/>
</dbReference>
<reference evidence="2 3" key="1">
    <citation type="journal article" date="2015" name="Genome Announc.">
        <title>Draft genome sequence of a Halorubrum H3 strain isolated from the burlinskoye salt lake (Altai Krai, Russia).</title>
        <authorList>
            <person name="Rozanov A.S."/>
            <person name="Bryanskaya A.V."/>
            <person name="Malup T.K."/>
            <person name="Kotenko A.V."/>
            <person name="Peltek S.E."/>
        </authorList>
    </citation>
    <scope>NUCLEOTIDE SEQUENCE [LARGE SCALE GENOMIC DNA]</scope>
    <source>
        <strain evidence="2 3">H3</strain>
    </source>
</reference>
<comment type="caution">
    <text evidence="2">The sequence shown here is derived from an EMBL/GenBank/DDBJ whole genome shotgun (WGS) entry which is preliminary data.</text>
</comment>
<keyword evidence="3" id="KW-1185">Reference proteome</keyword>
<feature type="transmembrane region" description="Helical" evidence="1">
    <location>
        <begin position="6"/>
        <end position="25"/>
    </location>
</feature>
<keyword evidence="1" id="KW-0812">Transmembrane</keyword>
<gene>
    <name evidence="2" type="ORF">FK85_00400</name>
</gene>
<dbReference type="OrthoDB" id="319953at2157"/>
<evidence type="ECO:0000313" key="2">
    <source>
        <dbReference type="EMBL" id="KDS91614.1"/>
    </source>
</evidence>
<accession>A0A081EW26</accession>
<name>A0A081EW26_9EURY</name>
<evidence type="ECO:0000313" key="3">
    <source>
        <dbReference type="Proteomes" id="UP000053331"/>
    </source>
</evidence>
<protein>
    <submittedName>
        <fullName evidence="2">CbaC protein</fullName>
    </submittedName>
</protein>
<evidence type="ECO:0000256" key="1">
    <source>
        <dbReference type="SAM" id="Phobius"/>
    </source>
</evidence>
<keyword evidence="1" id="KW-0472">Membrane</keyword>
<keyword evidence="1" id="KW-1133">Transmembrane helix</keyword>
<dbReference type="AlphaFoldDB" id="A0A081EW26"/>
<proteinExistence type="predicted"/>
<dbReference type="EMBL" id="JNFH02000099">
    <property type="protein sequence ID" value="KDS91614.1"/>
    <property type="molecule type" value="Genomic_DNA"/>
</dbReference>
<organism evidence="2 3">
    <name type="scientific">Halorubrum saccharovorum</name>
    <dbReference type="NCBI Taxonomy" id="2248"/>
    <lineage>
        <taxon>Archaea</taxon>
        <taxon>Methanobacteriati</taxon>
        <taxon>Methanobacteriota</taxon>
        <taxon>Stenosarchaea group</taxon>
        <taxon>Halobacteria</taxon>
        <taxon>Halobacteriales</taxon>
        <taxon>Haloferacaceae</taxon>
        <taxon>Halorubrum</taxon>
    </lineage>
</organism>